<sequence>MPDPTDTDWTSDRPVIRAVPHPGTLDPHGITITCPKCDATRDWLLLNVRAQVFVRCRCTCEWHEPDLTSAYFDEHFTVPEHEWVDFDAAMRALAFDGLLAGAMWD</sequence>
<proteinExistence type="predicted"/>
<evidence type="ECO:0000313" key="1">
    <source>
        <dbReference type="EMBL" id="XDQ82918.1"/>
    </source>
</evidence>
<dbReference type="AlphaFoldDB" id="A0AB39TUJ5"/>
<name>A0AB39TUJ5_9ACTN</name>
<gene>
    <name evidence="1" type="ORF">AB2U05_32685</name>
</gene>
<dbReference type="EMBL" id="CP163445">
    <property type="protein sequence ID" value="XDQ82918.1"/>
    <property type="molecule type" value="Genomic_DNA"/>
</dbReference>
<protein>
    <submittedName>
        <fullName evidence="1">Uncharacterized protein</fullName>
    </submittedName>
</protein>
<dbReference type="RefSeq" id="WP_369185148.1">
    <property type="nucleotide sequence ID" value="NZ_CP163445.1"/>
</dbReference>
<reference evidence="1" key="1">
    <citation type="submission" date="2024-07" db="EMBL/GenBank/DDBJ databases">
        <authorList>
            <person name="Yu S.T."/>
        </authorList>
    </citation>
    <scope>NUCLEOTIDE SEQUENCE</scope>
    <source>
        <strain evidence="1">Y1</strain>
    </source>
</reference>
<organism evidence="1">
    <name type="scientific">Streptomyces sp. Y1</name>
    <dbReference type="NCBI Taxonomy" id="3238634"/>
    <lineage>
        <taxon>Bacteria</taxon>
        <taxon>Bacillati</taxon>
        <taxon>Actinomycetota</taxon>
        <taxon>Actinomycetes</taxon>
        <taxon>Kitasatosporales</taxon>
        <taxon>Streptomycetaceae</taxon>
        <taxon>Streptomyces</taxon>
    </lineage>
</organism>
<accession>A0AB39TUJ5</accession>